<organism evidence="2 3">
    <name type="scientific">Chryseolinea lacunae</name>
    <dbReference type="NCBI Taxonomy" id="2801331"/>
    <lineage>
        <taxon>Bacteria</taxon>
        <taxon>Pseudomonadati</taxon>
        <taxon>Bacteroidota</taxon>
        <taxon>Cytophagia</taxon>
        <taxon>Cytophagales</taxon>
        <taxon>Fulvivirgaceae</taxon>
        <taxon>Chryseolinea</taxon>
    </lineage>
</organism>
<evidence type="ECO:0000313" key="3">
    <source>
        <dbReference type="Proteomes" id="UP000613030"/>
    </source>
</evidence>
<dbReference type="RefSeq" id="WP_202011761.1">
    <property type="nucleotide sequence ID" value="NZ_JAERRB010000005.1"/>
</dbReference>
<gene>
    <name evidence="2" type="ORF">JI741_17215</name>
</gene>
<dbReference type="SUPFAM" id="SSF50952">
    <property type="entry name" value="Soluble quinoprotein glucose dehydrogenase"/>
    <property type="match status" value="1"/>
</dbReference>
<comment type="caution">
    <text evidence="2">The sequence shown here is derived from an EMBL/GenBank/DDBJ whole genome shotgun (WGS) entry which is preliminary data.</text>
</comment>
<dbReference type="Gene3D" id="2.120.10.30">
    <property type="entry name" value="TolB, C-terminal domain"/>
    <property type="match status" value="1"/>
</dbReference>
<dbReference type="Pfam" id="PF22807">
    <property type="entry name" value="TrAA12"/>
    <property type="match status" value="1"/>
</dbReference>
<dbReference type="InterPro" id="IPR011041">
    <property type="entry name" value="Quinoprot_gluc/sorb_DH_b-prop"/>
</dbReference>
<dbReference type="InterPro" id="IPR011042">
    <property type="entry name" value="6-blade_b-propeller_TolB-like"/>
</dbReference>
<dbReference type="EMBL" id="JAERRB010000005">
    <property type="protein sequence ID" value="MBL0742972.1"/>
    <property type="molecule type" value="Genomic_DNA"/>
</dbReference>
<evidence type="ECO:0000259" key="1">
    <source>
        <dbReference type="Pfam" id="PF22807"/>
    </source>
</evidence>
<sequence>MTSFTRQVLLLFALSIVLIACQQKKTFTLPKADADNGGLILPDGFGALVVVDSLGLTRHLAVNDNGDIYVKMRIIDRDSGTVALRDTNDDGRADIIQRFGDYENDGSFATEMRIHNGYIYFSSELRVYRQKLTPPNLIPDGHSEIVVIDPYPLRWHNAKSLAFDNKGAMYVTFSAPTNVCEDWSSVSGKSTEFVKGQYPCEQLKAFGGIWQFDANKLQQSQSDGRLYATGLRSVVAIAWNEADSGLYAVQHGRDYLSGHDPLHFTEWENAVLPAEEFVKIKNDSDFGWPYTYYDPFKHKRMIAPEYGGDGEKEATGYEDPLMGLPAHWAPNDLLFYKGDQFPARYKKGAFIAFHGSTNRAPYPQGGYIVAFVPFENGKPTDHWEVFADGFAGVDTIASMADAKYRPMGLSEGPDGSLYVSESKKGKIWRVLFTGDRTNFGNAQLAAMEKRKSRSYLKIPDEKADRLTVK</sequence>
<feature type="domain" description="Pyrroloquinoline quinone-dependent pyranose dehydrogenase beta-propeller" evidence="1">
    <location>
        <begin position="42"/>
        <end position="429"/>
    </location>
</feature>
<protein>
    <submittedName>
        <fullName evidence="2">PQQ-dependent sugar dehydrogenase</fullName>
    </submittedName>
</protein>
<name>A0ABS1KWB0_9BACT</name>
<evidence type="ECO:0000313" key="2">
    <source>
        <dbReference type="EMBL" id="MBL0742972.1"/>
    </source>
</evidence>
<dbReference type="Proteomes" id="UP000613030">
    <property type="component" value="Unassembled WGS sequence"/>
</dbReference>
<accession>A0ABS1KWB0</accession>
<dbReference type="PANTHER" id="PTHR19328:SF53">
    <property type="entry name" value="MEMBRANE PROTEIN"/>
    <property type="match status" value="1"/>
</dbReference>
<reference evidence="2 3" key="1">
    <citation type="submission" date="2021-01" db="EMBL/GenBank/DDBJ databases">
        <title>Chryseolinea sp. Jin1 Genome sequencing and assembly.</title>
        <authorList>
            <person name="Kim I."/>
        </authorList>
    </citation>
    <scope>NUCLEOTIDE SEQUENCE [LARGE SCALE GENOMIC DNA]</scope>
    <source>
        <strain evidence="2 3">Jin1</strain>
    </source>
</reference>
<dbReference type="PROSITE" id="PS51257">
    <property type="entry name" value="PROKAR_LIPOPROTEIN"/>
    <property type="match status" value="1"/>
</dbReference>
<keyword evidence="3" id="KW-1185">Reference proteome</keyword>
<proteinExistence type="predicted"/>
<dbReference type="InterPro" id="IPR054539">
    <property type="entry name" value="Beta-prop_PDH"/>
</dbReference>
<dbReference type="PANTHER" id="PTHR19328">
    <property type="entry name" value="HEDGEHOG-INTERACTING PROTEIN"/>
    <property type="match status" value="1"/>
</dbReference>